<evidence type="ECO:0000256" key="1">
    <source>
        <dbReference type="SAM" id="MobiDB-lite"/>
    </source>
</evidence>
<reference evidence="2 3" key="1">
    <citation type="journal article" date="2009" name="Stand. Genomic Sci.">
        <title>Complete genome sequence of Halorhabdus utahensis type strain (AX-2).</title>
        <authorList>
            <person name="Anderson I."/>
            <person name="Tindall B.J."/>
            <person name="Pomrenke H."/>
            <person name="Goker M."/>
            <person name="Lapidus A."/>
            <person name="Nolan M."/>
            <person name="Copeland A."/>
            <person name="Glavina Del Rio T."/>
            <person name="Chen F."/>
            <person name="Tice H."/>
            <person name="Cheng J.F."/>
            <person name="Lucas S."/>
            <person name="Chertkov O."/>
            <person name="Bruce D."/>
            <person name="Brettin T."/>
            <person name="Detter J.C."/>
            <person name="Han C."/>
            <person name="Goodwin L."/>
            <person name="Land M."/>
            <person name="Hauser L."/>
            <person name="Chang Y.J."/>
            <person name="Jeffries C.D."/>
            <person name="Pitluck S."/>
            <person name="Pati A."/>
            <person name="Mavromatis K."/>
            <person name="Ivanova N."/>
            <person name="Ovchinnikova G."/>
            <person name="Chen A."/>
            <person name="Palaniappan K."/>
            <person name="Chain P."/>
            <person name="Rohde M."/>
            <person name="Bristow J."/>
            <person name="Eisen J.A."/>
            <person name="Markowitz V."/>
            <person name="Hugenholtz P."/>
            <person name="Kyrpides N.C."/>
            <person name="Klenk H.P."/>
        </authorList>
    </citation>
    <scope>NUCLEOTIDE SEQUENCE [LARGE SCALE GENOMIC DNA]</scope>
    <source>
        <strain evidence="3">DSM 12940 / JCM 11049 / AX-2</strain>
    </source>
</reference>
<dbReference type="InterPro" id="IPR019546">
    <property type="entry name" value="TAT_signal_bac_arc"/>
</dbReference>
<feature type="region of interest" description="Disordered" evidence="1">
    <location>
        <begin position="1"/>
        <end position="26"/>
    </location>
</feature>
<evidence type="ECO:0008006" key="4">
    <source>
        <dbReference type="Google" id="ProtNLM"/>
    </source>
</evidence>
<protein>
    <recommendedName>
        <fullName evidence="4">Twin-arginine translocation signal domain-containing protein</fullName>
    </recommendedName>
</protein>
<keyword evidence="3" id="KW-1185">Reference proteome</keyword>
<gene>
    <name evidence="2" type="ordered locus">Huta_1380</name>
</gene>
<organism evidence="2 3">
    <name type="scientific">Halorhabdus utahensis (strain DSM 12940 / JCM 11049 / AX-2)</name>
    <dbReference type="NCBI Taxonomy" id="519442"/>
    <lineage>
        <taxon>Archaea</taxon>
        <taxon>Methanobacteriati</taxon>
        <taxon>Methanobacteriota</taxon>
        <taxon>Stenosarchaea group</taxon>
        <taxon>Halobacteria</taxon>
        <taxon>Halobacteriales</taxon>
        <taxon>Haloarculaceae</taxon>
        <taxon>Halorhabdus</taxon>
    </lineage>
</organism>
<evidence type="ECO:0000313" key="3">
    <source>
        <dbReference type="Proteomes" id="UP000002071"/>
    </source>
</evidence>
<dbReference type="RefSeq" id="WP_015789130.1">
    <property type="nucleotide sequence ID" value="NC_013158.1"/>
</dbReference>
<sequence length="203" mass="21141">MSEDSDSSVRRTEIAKDASASAHETVAGQSDRRGFLKGVATAAAATLGLSGIAGSVSASRRWDKAYKIAKRHEDAATVSEVLQNQDGLVADIAEKTGLSEDEVSNLADTEVFAAPVAGTDGQVAAVTARKDLGEKTLSIQAHPEEEKAFAVVHSADGETETIANGVGGPCGAYCYDCACQKVTVCPGYLSCHTKWVCECQDSI</sequence>
<dbReference type="EMBL" id="CP001687">
    <property type="protein sequence ID" value="ACV11556.1"/>
    <property type="molecule type" value="Genomic_DNA"/>
</dbReference>
<feature type="compositionally biased region" description="Basic and acidic residues" evidence="1">
    <location>
        <begin position="7"/>
        <end position="16"/>
    </location>
</feature>
<name>C7NNF6_HALUD</name>
<dbReference type="InterPro" id="IPR006311">
    <property type="entry name" value="TAT_signal"/>
</dbReference>
<dbReference type="NCBIfam" id="TIGR01409">
    <property type="entry name" value="TAT_signal_seq"/>
    <property type="match status" value="1"/>
</dbReference>
<proteinExistence type="predicted"/>
<dbReference type="GeneID" id="8383659"/>
<dbReference type="eggNOG" id="ENOG502N641">
    <property type="taxonomic scope" value="Archaea"/>
</dbReference>
<dbReference type="Proteomes" id="UP000002071">
    <property type="component" value="Chromosome"/>
</dbReference>
<dbReference type="HOGENOM" id="CLU_1275295_0_0_2"/>
<evidence type="ECO:0000313" key="2">
    <source>
        <dbReference type="EMBL" id="ACV11556.1"/>
    </source>
</evidence>
<dbReference type="PROSITE" id="PS51318">
    <property type="entry name" value="TAT"/>
    <property type="match status" value="1"/>
</dbReference>
<accession>C7NNF6</accession>
<dbReference type="KEGG" id="hut:Huta_1380"/>
<dbReference type="AlphaFoldDB" id="C7NNF6"/>